<evidence type="ECO:0000313" key="2">
    <source>
        <dbReference type="Proteomes" id="UP001364617"/>
    </source>
</evidence>
<keyword evidence="2" id="KW-1185">Reference proteome</keyword>
<sequence>MQFWNDTRPLSVNEAQTVVLHLWSTAESIWRTAQGSSASRTEIQSSAMSAIRLCRFQSLMQLNSRLR</sequence>
<organism evidence="1 2">
    <name type="scientific">Phoxinus phoxinus</name>
    <name type="common">Eurasian minnow</name>
    <dbReference type="NCBI Taxonomy" id="58324"/>
    <lineage>
        <taxon>Eukaryota</taxon>
        <taxon>Metazoa</taxon>
        <taxon>Chordata</taxon>
        <taxon>Craniata</taxon>
        <taxon>Vertebrata</taxon>
        <taxon>Euteleostomi</taxon>
        <taxon>Actinopterygii</taxon>
        <taxon>Neopterygii</taxon>
        <taxon>Teleostei</taxon>
        <taxon>Ostariophysi</taxon>
        <taxon>Cypriniformes</taxon>
        <taxon>Leuciscidae</taxon>
        <taxon>Phoxininae</taxon>
        <taxon>Phoxinus</taxon>
    </lineage>
</organism>
<dbReference type="EMBL" id="JAYKXH010000005">
    <property type="protein sequence ID" value="KAK7169337.1"/>
    <property type="molecule type" value="Genomic_DNA"/>
</dbReference>
<reference evidence="1 2" key="1">
    <citation type="submission" date="2024-02" db="EMBL/GenBank/DDBJ databases">
        <title>Chromosome-level genome assembly of the Eurasian Minnow (Phoxinus phoxinus).</title>
        <authorList>
            <person name="Oriowo T.O."/>
            <person name="Martin S."/>
            <person name="Stange M."/>
            <person name="Chrysostomakis Y."/>
            <person name="Brown T."/>
            <person name="Winkler S."/>
            <person name="Kukowka S."/>
            <person name="Myers E.W."/>
            <person name="Bohne A."/>
        </authorList>
    </citation>
    <scope>NUCLEOTIDE SEQUENCE [LARGE SCALE GENOMIC DNA]</scope>
    <source>
        <strain evidence="1">ZFMK-TIS-60720</strain>
        <tissue evidence="1">Whole Organism</tissue>
    </source>
</reference>
<protein>
    <submittedName>
        <fullName evidence="1">Uncharacterized protein</fullName>
    </submittedName>
</protein>
<proteinExistence type="predicted"/>
<comment type="caution">
    <text evidence="1">The sequence shown here is derived from an EMBL/GenBank/DDBJ whole genome shotgun (WGS) entry which is preliminary data.</text>
</comment>
<evidence type="ECO:0000313" key="1">
    <source>
        <dbReference type="EMBL" id="KAK7169337.1"/>
    </source>
</evidence>
<dbReference type="AlphaFoldDB" id="A0AAN9DDZ5"/>
<name>A0AAN9DDZ5_9TELE</name>
<dbReference type="Proteomes" id="UP001364617">
    <property type="component" value="Unassembled WGS sequence"/>
</dbReference>
<accession>A0AAN9DDZ5</accession>
<gene>
    <name evidence="1" type="ORF">R3I93_005341</name>
</gene>